<dbReference type="Proteomes" id="UP000017174">
    <property type="component" value="Unassembled WGS sequence"/>
</dbReference>
<reference evidence="1 2" key="1">
    <citation type="submission" date="2013-08" db="EMBL/GenBank/DDBJ databases">
        <authorList>
            <person name="Weinstock G."/>
            <person name="Sodergren E."/>
            <person name="Wylie T."/>
            <person name="Fulton L."/>
            <person name="Fulton R."/>
            <person name="Fronick C."/>
            <person name="O'Laughlin M."/>
            <person name="Godfrey J."/>
            <person name="Miner T."/>
            <person name="Herter B."/>
            <person name="Appelbaum E."/>
            <person name="Cordes M."/>
            <person name="Lek S."/>
            <person name="Wollam A."/>
            <person name="Pepin K.H."/>
            <person name="Palsikar V.B."/>
            <person name="Mitreva M."/>
            <person name="Wilson R.K."/>
        </authorList>
    </citation>
    <scope>NUCLEOTIDE SEQUENCE [LARGE SCALE GENOMIC DNA]</scope>
    <source>
        <strain evidence="1 2">F0184</strain>
    </source>
</reference>
<evidence type="ECO:0000313" key="2">
    <source>
        <dbReference type="Proteomes" id="UP000017174"/>
    </source>
</evidence>
<accession>U7V0Z0</accession>
<proteinExistence type="predicted"/>
<organism evidence="1 2">
    <name type="scientific">Rothia aeria F0184</name>
    <dbReference type="NCBI Taxonomy" id="888019"/>
    <lineage>
        <taxon>Bacteria</taxon>
        <taxon>Bacillati</taxon>
        <taxon>Actinomycetota</taxon>
        <taxon>Actinomycetes</taxon>
        <taxon>Micrococcales</taxon>
        <taxon>Micrococcaceae</taxon>
        <taxon>Rothia</taxon>
    </lineage>
</organism>
<dbReference type="AlphaFoldDB" id="U7V0Z0"/>
<name>U7V0Z0_9MICC</name>
<sequence>MVRLGKCSHTMLPRVQPAHKLPGWFYGVFRQNILPAAHIFRLRV</sequence>
<gene>
    <name evidence="1" type="ORF">HMPREF0742_02080</name>
</gene>
<dbReference type="HOGENOM" id="CLU_3221551_0_0_11"/>
<comment type="caution">
    <text evidence="1">The sequence shown here is derived from an EMBL/GenBank/DDBJ whole genome shotgun (WGS) entry which is preliminary data.</text>
</comment>
<protein>
    <submittedName>
        <fullName evidence="1">Uncharacterized protein</fullName>
    </submittedName>
</protein>
<dbReference type="EMBL" id="AXZG01000055">
    <property type="protein sequence ID" value="ERT65235.1"/>
    <property type="molecule type" value="Genomic_DNA"/>
</dbReference>
<evidence type="ECO:0000313" key="1">
    <source>
        <dbReference type="EMBL" id="ERT65235.1"/>
    </source>
</evidence>